<feature type="binding site" evidence="4">
    <location>
        <begin position="409"/>
        <end position="411"/>
    </location>
    <ligand>
        <name>substrate</name>
    </ligand>
</feature>
<protein>
    <submittedName>
        <fullName evidence="10">Levansucrase</fullName>
    </submittedName>
</protein>
<evidence type="ECO:0000256" key="8">
    <source>
        <dbReference type="SAM" id="MobiDB-lite"/>
    </source>
</evidence>
<dbReference type="EMBL" id="AZFM01000016">
    <property type="protein sequence ID" value="KRL89970.1"/>
    <property type="molecule type" value="Genomic_DNA"/>
</dbReference>
<feature type="binding site" evidence="5">
    <location>
        <position position="374"/>
    </location>
    <ligand>
        <name>Ca(2+)</name>
        <dbReference type="ChEBI" id="CHEBI:29108"/>
        <label>1</label>
    </ligand>
</feature>
<dbReference type="SMR" id="A0A0R1UH55"/>
<gene>
    <name evidence="10" type="ORF">FC46_GL000467</name>
</gene>
<dbReference type="GO" id="GO:0050053">
    <property type="term" value="F:levansucrase activity"/>
    <property type="evidence" value="ECO:0007669"/>
    <property type="project" value="InterPro"/>
</dbReference>
<feature type="binding site" evidence="4">
    <location>
        <position position="231"/>
    </location>
    <ligand>
        <name>substrate</name>
    </ligand>
</feature>
<feature type="binding site" evidence="5">
    <location>
        <position position="547"/>
    </location>
    <ligand>
        <name>Ca(2+)</name>
        <dbReference type="ChEBI" id="CHEBI:29108"/>
        <label>1</label>
    </ligand>
</feature>
<feature type="binding site" evidence="5">
    <location>
        <position position="337"/>
    </location>
    <ligand>
        <name>Ca(2+)</name>
        <dbReference type="ChEBI" id="CHEBI:29108"/>
        <label>1</label>
    </ligand>
</feature>
<comment type="similarity">
    <text evidence="1 7">Belongs to the glycosyl hydrolase 68 family.</text>
</comment>
<evidence type="ECO:0000256" key="1">
    <source>
        <dbReference type="ARBA" id="ARBA00006775"/>
    </source>
</evidence>
<dbReference type="AlphaFoldDB" id="A0A0R1UH55"/>
<feature type="active site" description="Nucleophile" evidence="3">
    <location>
        <position position="162"/>
    </location>
</feature>
<feature type="region of interest" description="Disordered" evidence="8">
    <location>
        <begin position="33"/>
        <end position="63"/>
    </location>
</feature>
<evidence type="ECO:0000256" key="3">
    <source>
        <dbReference type="PIRSR" id="PIRSR603469-1"/>
    </source>
</evidence>
<sequence>MNKKKTLVTLLSASTLLALSLTLTNSTVHAADTTEQNSQVNNVNQTTSNIDSNSTNSSNNINQNNDLELRTENALRAANIARSSLTQEQISNLSKINYDTNSKSKTGTIFTYDQYRQVAQNTINRDSRYSVPFFNAKKMKNMPATYTRDAQTGKKAKLDIWDTWVVQDEKTGQVVNYNGYQLAIAMMGIPRKNDSHIYLLYNKYGDNELKNWKTAGPIFGFGASPLDQEWSGSATVNKDGSIQLFYTDVDTREGTNHQKISTVNLGLEIKDGKVRIARRSNRHVIFEGDGYYYQTYSQWKSTNKGADNIAMRDAHVIQVDGKRYLVFEASTGTQNYQGKDQIYNWQNYGGTDAQAIKDFLDITGDEDMTSRASWGNAAIGVISLTDDENNPQLDDVYTPLVTSPMVSDEIERPNVIKLNGKYYLFATTRLNRGTGNDLWLEANKKIGDNVGLLGWVSDDLLSGYKPLNGNADVLNCSVPFNWRTATYSYYPVPVPGRDDLVLVTSYMTNRGYAAGSGKRSTLAPSFLVRINSDDTTEVLDVVTNQGDWIYDETSSNQDLLASNINEARLKGEPDAPKDGVLRKLFKKQNKAKKNVKKLTKKQKNKKSVNKVKKPAKRHH</sequence>
<dbReference type="InterPro" id="IPR003469">
    <property type="entry name" value="Glyco_hydro_68"/>
</dbReference>
<keyword evidence="11" id="KW-1185">Reference proteome</keyword>
<dbReference type="Pfam" id="PF02435">
    <property type="entry name" value="Glyco_hydro_68"/>
    <property type="match status" value="1"/>
</dbReference>
<comment type="cofactor">
    <cofactor evidence="5">
        <name>Ca(2+)</name>
        <dbReference type="ChEBI" id="CHEBI:29108"/>
    </cofactor>
</comment>
<evidence type="ECO:0000256" key="6">
    <source>
        <dbReference type="PIRSR" id="PIRSR603469-4"/>
    </source>
</evidence>
<proteinExistence type="inferred from homology"/>
<feature type="active site" description="Proton donor/acceptor" evidence="3">
    <location>
        <position position="411"/>
    </location>
</feature>
<feature type="binding site" evidence="5">
    <location>
        <position position="207"/>
    </location>
    <ligand>
        <name>Ca(2+)</name>
        <dbReference type="ChEBI" id="CHEBI:29108"/>
        <label>1</label>
    </ligand>
</feature>
<feature type="compositionally biased region" description="Basic residues" evidence="8">
    <location>
        <begin position="583"/>
        <end position="619"/>
    </location>
</feature>
<feature type="binding site" evidence="5">
    <location>
        <position position="307"/>
    </location>
    <ligand>
        <name>Ca(2+)</name>
        <dbReference type="ChEBI" id="CHEBI:29108"/>
        <label>1</label>
    </ligand>
</feature>
<evidence type="ECO:0000313" key="10">
    <source>
        <dbReference type="EMBL" id="KRL89970.1"/>
    </source>
</evidence>
<feature type="compositionally biased region" description="Low complexity" evidence="8">
    <location>
        <begin position="36"/>
        <end position="63"/>
    </location>
</feature>
<evidence type="ECO:0000256" key="2">
    <source>
        <dbReference type="ARBA" id="ARBA00022837"/>
    </source>
</evidence>
<evidence type="ECO:0000256" key="7">
    <source>
        <dbReference type="RuleBase" id="RU361220"/>
    </source>
</evidence>
<feature type="binding site" evidence="5">
    <location>
        <position position="549"/>
    </location>
    <ligand>
        <name>Ca(2+)</name>
        <dbReference type="ChEBI" id="CHEBI:29108"/>
        <label>1</label>
    </ligand>
</feature>
<keyword evidence="9" id="KW-0732">Signal</keyword>
<feature type="binding site" evidence="4">
    <location>
        <begin position="312"/>
        <end position="313"/>
    </location>
    <ligand>
        <name>substrate</name>
    </ligand>
</feature>
<dbReference type="Proteomes" id="UP000051036">
    <property type="component" value="Unassembled WGS sequence"/>
</dbReference>
<reference evidence="10 11" key="1">
    <citation type="journal article" date="2015" name="Genome Announc.">
        <title>Expanding the biotechnology potential of lactobacilli through comparative genomics of 213 strains and associated genera.</title>
        <authorList>
            <person name="Sun Z."/>
            <person name="Harris H.M."/>
            <person name="McCann A."/>
            <person name="Guo C."/>
            <person name="Argimon S."/>
            <person name="Zhang W."/>
            <person name="Yang X."/>
            <person name="Jeffery I.B."/>
            <person name="Cooney J.C."/>
            <person name="Kagawa T.F."/>
            <person name="Liu W."/>
            <person name="Song Y."/>
            <person name="Salvetti E."/>
            <person name="Wrobel A."/>
            <person name="Rasinkangas P."/>
            <person name="Parkhill J."/>
            <person name="Rea M.C."/>
            <person name="O'Sullivan O."/>
            <person name="Ritari J."/>
            <person name="Douillard F.P."/>
            <person name="Paul Ross R."/>
            <person name="Yang R."/>
            <person name="Briner A.E."/>
            <person name="Felis G.E."/>
            <person name="de Vos W.M."/>
            <person name="Barrangou R."/>
            <person name="Klaenhammer T.R."/>
            <person name="Caufield P.W."/>
            <person name="Cui Y."/>
            <person name="Zhang H."/>
            <person name="O'Toole P.W."/>
        </authorList>
    </citation>
    <scope>NUCLEOTIDE SEQUENCE [LARGE SCALE GENOMIC DNA]</scope>
    <source>
        <strain evidence="10 11">DSM 16043</strain>
    </source>
</reference>
<feature type="chain" id="PRO_5006411694" evidence="9">
    <location>
        <begin position="31"/>
        <end position="619"/>
    </location>
</feature>
<feature type="binding site" evidence="5">
    <location>
        <position position="408"/>
    </location>
    <ligand>
        <name>Ca(2+)</name>
        <dbReference type="ChEBI" id="CHEBI:29108"/>
        <label>1</label>
    </ligand>
</feature>
<feature type="site" description="Transition state stabilizer" evidence="6">
    <location>
        <position position="313"/>
    </location>
</feature>
<evidence type="ECO:0000313" key="11">
    <source>
        <dbReference type="Proteomes" id="UP000051036"/>
    </source>
</evidence>
<dbReference type="PATRIC" id="fig|1423763.3.peg.471"/>
<feature type="binding site" evidence="5">
    <location>
        <position position="554"/>
    </location>
    <ligand>
        <name>Ca(2+)</name>
        <dbReference type="ChEBI" id="CHEBI:29108"/>
        <label>1</label>
    </ligand>
</feature>
<comment type="caution">
    <text evidence="10">The sequence shown here is derived from an EMBL/GenBank/DDBJ whole genome shotgun (WGS) entry which is preliminary data.</text>
</comment>
<feature type="binding site" evidence="5">
    <location>
        <position position="376"/>
    </location>
    <ligand>
        <name>Ca(2+)</name>
        <dbReference type="ChEBI" id="CHEBI:29108"/>
        <label>1</label>
    </ligand>
</feature>
<evidence type="ECO:0000256" key="9">
    <source>
        <dbReference type="SAM" id="SignalP"/>
    </source>
</evidence>
<dbReference type="GO" id="GO:0046872">
    <property type="term" value="F:metal ion binding"/>
    <property type="evidence" value="ECO:0007669"/>
    <property type="project" value="UniProtKB-KW"/>
</dbReference>
<dbReference type="GO" id="GO:0009758">
    <property type="term" value="P:carbohydrate utilization"/>
    <property type="evidence" value="ECO:0007669"/>
    <property type="project" value="InterPro"/>
</dbReference>
<organism evidence="10 11">
    <name type="scientific">Lactobacillus kalixensis DSM 16043</name>
    <dbReference type="NCBI Taxonomy" id="1423763"/>
    <lineage>
        <taxon>Bacteria</taxon>
        <taxon>Bacillati</taxon>
        <taxon>Bacillota</taxon>
        <taxon>Bacilli</taxon>
        <taxon>Lactobacillales</taxon>
        <taxon>Lactobacillaceae</taxon>
        <taxon>Lactobacillus</taxon>
    </lineage>
</organism>
<name>A0A0R1UH55_9LACO</name>
<feature type="binding site" evidence="4">
    <location>
        <position position="429"/>
    </location>
    <ligand>
        <name>substrate</name>
    </ligand>
</feature>
<dbReference type="InterPro" id="IPR023296">
    <property type="entry name" value="Glyco_hydro_beta-prop_sf"/>
</dbReference>
<dbReference type="SUPFAM" id="SSF75005">
    <property type="entry name" value="Arabinanase/levansucrase/invertase"/>
    <property type="match status" value="1"/>
</dbReference>
<keyword evidence="5" id="KW-0479">Metal-binding</keyword>
<dbReference type="RefSeq" id="WP_083478021.1">
    <property type="nucleotide sequence ID" value="NZ_AZFM01000016.1"/>
</dbReference>
<dbReference type="OrthoDB" id="2210426at2"/>
<feature type="binding site" evidence="4">
    <location>
        <position position="161"/>
    </location>
    <ligand>
        <name>substrate</name>
    </ligand>
</feature>
<evidence type="ECO:0000256" key="4">
    <source>
        <dbReference type="PIRSR" id="PIRSR603469-2"/>
    </source>
</evidence>
<keyword evidence="2 5" id="KW-0106">Calcium</keyword>
<dbReference type="CDD" id="cd08997">
    <property type="entry name" value="GH68"/>
    <property type="match status" value="1"/>
</dbReference>
<dbReference type="STRING" id="1423763.FC46_GL000467"/>
<accession>A0A0R1UH55</accession>
<feature type="region of interest" description="Disordered" evidence="8">
    <location>
        <begin position="570"/>
        <end position="619"/>
    </location>
</feature>
<dbReference type="Gene3D" id="2.115.10.20">
    <property type="entry name" value="Glycosyl hydrolase domain, family 43"/>
    <property type="match status" value="1"/>
</dbReference>
<evidence type="ECO:0000256" key="5">
    <source>
        <dbReference type="PIRSR" id="PIRSR603469-3"/>
    </source>
</evidence>
<feature type="compositionally biased region" description="Basic and acidic residues" evidence="8">
    <location>
        <begin position="570"/>
        <end position="581"/>
    </location>
</feature>
<feature type="signal peptide" evidence="9">
    <location>
        <begin position="1"/>
        <end position="30"/>
    </location>
</feature>